<organism evidence="4 5">
    <name type="scientific">Elsinoe ampelina</name>
    <dbReference type="NCBI Taxonomy" id="302913"/>
    <lineage>
        <taxon>Eukaryota</taxon>
        <taxon>Fungi</taxon>
        <taxon>Dikarya</taxon>
        <taxon>Ascomycota</taxon>
        <taxon>Pezizomycotina</taxon>
        <taxon>Dothideomycetes</taxon>
        <taxon>Dothideomycetidae</taxon>
        <taxon>Myriangiales</taxon>
        <taxon>Elsinoaceae</taxon>
        <taxon>Elsinoe</taxon>
    </lineage>
</organism>
<dbReference type="PROSITE" id="PS00061">
    <property type="entry name" value="ADH_SHORT"/>
    <property type="match status" value="1"/>
</dbReference>
<dbReference type="Pfam" id="PF00106">
    <property type="entry name" value="adh_short"/>
    <property type="match status" value="1"/>
</dbReference>
<keyword evidence="3" id="KW-0560">Oxidoreductase</keyword>
<keyword evidence="2" id="KW-0521">NADP</keyword>
<dbReference type="InterPro" id="IPR036291">
    <property type="entry name" value="NAD(P)-bd_dom_sf"/>
</dbReference>
<evidence type="ECO:0000256" key="3">
    <source>
        <dbReference type="ARBA" id="ARBA00023002"/>
    </source>
</evidence>
<keyword evidence="5" id="KW-1185">Reference proteome</keyword>
<proteinExistence type="inferred from homology"/>
<dbReference type="GO" id="GO:0005737">
    <property type="term" value="C:cytoplasm"/>
    <property type="evidence" value="ECO:0007669"/>
    <property type="project" value="TreeGrafter"/>
</dbReference>
<dbReference type="Gene3D" id="3.40.50.720">
    <property type="entry name" value="NAD(P)-binding Rossmann-like Domain"/>
    <property type="match status" value="1"/>
</dbReference>
<dbReference type="InterPro" id="IPR020904">
    <property type="entry name" value="Sc_DH/Rdtase_CS"/>
</dbReference>
<sequence length="301" mass="31971">MVMAEVQKTAYVTGGASGIGKAVVQMLVSKGIKTVVADINLPAADAYVQSLNEAHEASCTSSGTKYERIALAVQVDVSDWDSQLEAFNSVQPFVGGRIDHVFAVAGISERPWIPRFGADEKDSDTSFVKPDLKTLEVDLNGPLYTAALAIQQMRRQKPLEDGFRGSIALAASGCGFYCVPTLPIYTAAKHGVVGFVRSYGKFLAEHGIGLNAVCPMIVQTSISSEGFYQQAGAKGLLTPMENVVASFEECMHGCAGGGECIEVGPLTKPFKKRAAAEVLDGSAQESIDIIHEKAMPLHVKA</sequence>
<dbReference type="OrthoDB" id="37659at2759"/>
<dbReference type="Proteomes" id="UP000799538">
    <property type="component" value="Unassembled WGS sequence"/>
</dbReference>
<dbReference type="AlphaFoldDB" id="A0A6A6GQD7"/>
<evidence type="ECO:0008006" key="6">
    <source>
        <dbReference type="Google" id="ProtNLM"/>
    </source>
</evidence>
<comment type="similarity">
    <text evidence="1">Belongs to the short-chain dehydrogenases/reductases (SDR) family.</text>
</comment>
<accession>A0A6A6GQD7</accession>
<dbReference type="PRINTS" id="PR00081">
    <property type="entry name" value="GDHRDH"/>
</dbReference>
<gene>
    <name evidence="4" type="ORF">BDZ85DRAFT_9948</name>
</gene>
<protein>
    <recommendedName>
        <fullName evidence="6">NAD(P)-binding protein</fullName>
    </recommendedName>
</protein>
<name>A0A6A6GQD7_9PEZI</name>
<evidence type="ECO:0000313" key="4">
    <source>
        <dbReference type="EMBL" id="KAF2227955.1"/>
    </source>
</evidence>
<reference evidence="5" key="1">
    <citation type="journal article" date="2020" name="Stud. Mycol.">
        <title>101 Dothideomycetes genomes: A test case for predicting lifestyles and emergence of pathogens.</title>
        <authorList>
            <person name="Haridas S."/>
            <person name="Albert R."/>
            <person name="Binder M."/>
            <person name="Bloem J."/>
            <person name="LaButti K."/>
            <person name="Salamov A."/>
            <person name="Andreopoulos B."/>
            <person name="Baker S."/>
            <person name="Barry K."/>
            <person name="Bills G."/>
            <person name="Bluhm B."/>
            <person name="Cannon C."/>
            <person name="Castanera R."/>
            <person name="Culley D."/>
            <person name="Daum C."/>
            <person name="Ezra D."/>
            <person name="Gonzalez J."/>
            <person name="Henrissat B."/>
            <person name="Kuo A."/>
            <person name="Liang C."/>
            <person name="Lipzen A."/>
            <person name="Lutzoni F."/>
            <person name="Magnuson J."/>
            <person name="Mondo S."/>
            <person name="Nolan M."/>
            <person name="Ohm R."/>
            <person name="Pangilinan J."/>
            <person name="Park H.-J."/>
            <person name="Ramirez L."/>
            <person name="Alfaro M."/>
            <person name="Sun H."/>
            <person name="Tritt A."/>
            <person name="Yoshinaga Y."/>
            <person name="Zwiers L.-H."/>
            <person name="Turgeon B."/>
            <person name="Goodwin S."/>
            <person name="Spatafora J."/>
            <person name="Crous P."/>
            <person name="Grigoriev I."/>
        </authorList>
    </citation>
    <scope>NUCLEOTIDE SEQUENCE [LARGE SCALE GENOMIC DNA]</scope>
    <source>
        <strain evidence="5">CECT 20119</strain>
    </source>
</reference>
<dbReference type="InterPro" id="IPR002347">
    <property type="entry name" value="SDR_fam"/>
</dbReference>
<dbReference type="PANTHER" id="PTHR44229">
    <property type="entry name" value="15-HYDROXYPROSTAGLANDIN DEHYDROGENASE [NAD(+)]"/>
    <property type="match status" value="1"/>
</dbReference>
<dbReference type="EMBL" id="ML992501">
    <property type="protein sequence ID" value="KAF2227955.1"/>
    <property type="molecule type" value="Genomic_DNA"/>
</dbReference>
<evidence type="ECO:0000256" key="1">
    <source>
        <dbReference type="ARBA" id="ARBA00006484"/>
    </source>
</evidence>
<evidence type="ECO:0000313" key="5">
    <source>
        <dbReference type="Proteomes" id="UP000799538"/>
    </source>
</evidence>
<dbReference type="SUPFAM" id="SSF51735">
    <property type="entry name" value="NAD(P)-binding Rossmann-fold domains"/>
    <property type="match status" value="1"/>
</dbReference>
<dbReference type="GO" id="GO:0016616">
    <property type="term" value="F:oxidoreductase activity, acting on the CH-OH group of donors, NAD or NADP as acceptor"/>
    <property type="evidence" value="ECO:0007669"/>
    <property type="project" value="TreeGrafter"/>
</dbReference>
<dbReference type="PANTHER" id="PTHR44229:SF4">
    <property type="entry name" value="15-HYDROXYPROSTAGLANDIN DEHYDROGENASE [NAD(+)]"/>
    <property type="match status" value="1"/>
</dbReference>
<evidence type="ECO:0000256" key="2">
    <source>
        <dbReference type="ARBA" id="ARBA00022857"/>
    </source>
</evidence>